<keyword evidence="4" id="KW-0808">Transferase</keyword>
<dbReference type="Gene3D" id="3.30.450.20">
    <property type="entry name" value="PAS domain"/>
    <property type="match status" value="1"/>
</dbReference>
<dbReference type="PRINTS" id="PR00344">
    <property type="entry name" value="BCTRLSENSOR"/>
</dbReference>
<dbReference type="RefSeq" id="WP_189456560.1">
    <property type="nucleotide sequence ID" value="NZ_BMYD01000003.1"/>
</dbReference>
<dbReference type="InterPro" id="IPR036097">
    <property type="entry name" value="HisK_dim/P_sf"/>
</dbReference>
<dbReference type="SUPFAM" id="SSF47384">
    <property type="entry name" value="Homodimeric domain of signal transducing histidine kinase"/>
    <property type="match status" value="1"/>
</dbReference>
<dbReference type="Pfam" id="PF08448">
    <property type="entry name" value="PAS_4"/>
    <property type="match status" value="1"/>
</dbReference>
<dbReference type="EC" id="2.7.13.3" evidence="2"/>
<dbReference type="Proteomes" id="UP000646426">
    <property type="component" value="Unassembled WGS sequence"/>
</dbReference>
<dbReference type="CDD" id="cd00075">
    <property type="entry name" value="HATPase"/>
    <property type="match status" value="1"/>
</dbReference>
<keyword evidence="10" id="KW-1185">Reference proteome</keyword>
<evidence type="ECO:0000313" key="10">
    <source>
        <dbReference type="Proteomes" id="UP000646426"/>
    </source>
</evidence>
<dbReference type="SMART" id="SM00388">
    <property type="entry name" value="HisKA"/>
    <property type="match status" value="1"/>
</dbReference>
<dbReference type="InterPro" id="IPR050736">
    <property type="entry name" value="Sensor_HK_Regulatory"/>
</dbReference>
<dbReference type="SUPFAM" id="SSF55874">
    <property type="entry name" value="ATPase domain of HSP90 chaperone/DNA topoisomerase II/histidine kinase"/>
    <property type="match status" value="1"/>
</dbReference>
<dbReference type="CDD" id="cd00130">
    <property type="entry name" value="PAS"/>
    <property type="match status" value="1"/>
</dbReference>
<keyword evidence="5" id="KW-0418">Kinase</keyword>
<keyword evidence="3" id="KW-0597">Phosphoprotein</keyword>
<dbReference type="PANTHER" id="PTHR43711">
    <property type="entry name" value="TWO-COMPONENT HISTIDINE KINASE"/>
    <property type="match status" value="1"/>
</dbReference>
<reference evidence="9" key="2">
    <citation type="submission" date="2020-09" db="EMBL/GenBank/DDBJ databases">
        <authorList>
            <person name="Sun Q."/>
            <person name="Kim S."/>
        </authorList>
    </citation>
    <scope>NUCLEOTIDE SEQUENCE</scope>
    <source>
        <strain evidence="9">KCTC 23077</strain>
    </source>
</reference>
<sequence>MNEPAPSPAALDYRALFDATPAPHLVLTPDLHIAAVNEAYLDATATTREELIGHHVFDAFPQNPDDTESRAVENLHASLLRVLERRTADSMPVQRYDIRVLDSDGVRFTTRYWSPINTPVFDDENRLTHILHRVVDVTSFVNSAAHATELEAELAAQALELQDANRRLKDANCQLKREHELREQFVLALSHDLRTPLSAATMGSHVIGRKANDADDVRRISGRVLANLERMDHMLRDLLDASRINAGGSINLSIGPCNLRDIARVVIDDLSTVHGDRFELIATEAPVGQWDCEALRRVIENLCTNAIRYGRAEGPVIVTVHASAGQGIVEVRNEGDPIPTDQQEAIFNAHVRQQQHELTERRGWGLGLTLVRGLVDAHGGSVGVHSAAGSGTVFCVRLPL</sequence>
<dbReference type="CDD" id="cd00082">
    <property type="entry name" value="HisKA"/>
    <property type="match status" value="1"/>
</dbReference>
<dbReference type="PANTHER" id="PTHR43711:SF1">
    <property type="entry name" value="HISTIDINE KINASE 1"/>
    <property type="match status" value="1"/>
</dbReference>
<dbReference type="EMBL" id="BMYD01000003">
    <property type="protein sequence ID" value="GHA83877.1"/>
    <property type="molecule type" value="Genomic_DNA"/>
</dbReference>
<evidence type="ECO:0000256" key="6">
    <source>
        <dbReference type="ARBA" id="ARBA00023012"/>
    </source>
</evidence>
<proteinExistence type="predicted"/>
<dbReference type="InterPro" id="IPR013656">
    <property type="entry name" value="PAS_4"/>
</dbReference>
<dbReference type="GO" id="GO:0000155">
    <property type="term" value="F:phosphorelay sensor kinase activity"/>
    <property type="evidence" value="ECO:0007669"/>
    <property type="project" value="InterPro"/>
</dbReference>
<dbReference type="Pfam" id="PF02518">
    <property type="entry name" value="HATPase_c"/>
    <property type="match status" value="1"/>
</dbReference>
<comment type="catalytic activity">
    <reaction evidence="1">
        <text>ATP + protein L-histidine = ADP + protein N-phospho-L-histidine.</text>
        <dbReference type="EC" id="2.7.13.3"/>
    </reaction>
</comment>
<dbReference type="AlphaFoldDB" id="A0A918W991"/>
<evidence type="ECO:0000256" key="2">
    <source>
        <dbReference type="ARBA" id="ARBA00012438"/>
    </source>
</evidence>
<dbReference type="InterPro" id="IPR003594">
    <property type="entry name" value="HATPase_dom"/>
</dbReference>
<evidence type="ECO:0000256" key="4">
    <source>
        <dbReference type="ARBA" id="ARBA00022679"/>
    </source>
</evidence>
<evidence type="ECO:0000256" key="1">
    <source>
        <dbReference type="ARBA" id="ARBA00000085"/>
    </source>
</evidence>
<dbReference type="Gene3D" id="1.10.287.130">
    <property type="match status" value="1"/>
</dbReference>
<dbReference type="SUPFAM" id="SSF55785">
    <property type="entry name" value="PYP-like sensor domain (PAS domain)"/>
    <property type="match status" value="1"/>
</dbReference>
<dbReference type="SMART" id="SM00387">
    <property type="entry name" value="HATPase_c"/>
    <property type="match status" value="1"/>
</dbReference>
<dbReference type="InterPro" id="IPR036890">
    <property type="entry name" value="HATPase_C_sf"/>
</dbReference>
<evidence type="ECO:0000313" key="9">
    <source>
        <dbReference type="EMBL" id="GHA83877.1"/>
    </source>
</evidence>
<keyword evidence="7" id="KW-0175">Coiled coil</keyword>
<accession>A0A918W991</accession>
<dbReference type="Pfam" id="PF00512">
    <property type="entry name" value="HisKA"/>
    <property type="match status" value="1"/>
</dbReference>
<feature type="coiled-coil region" evidence="7">
    <location>
        <begin position="147"/>
        <end position="181"/>
    </location>
</feature>
<evidence type="ECO:0000256" key="3">
    <source>
        <dbReference type="ARBA" id="ARBA00022553"/>
    </source>
</evidence>
<comment type="caution">
    <text evidence="9">The sequence shown here is derived from an EMBL/GenBank/DDBJ whole genome shotgun (WGS) entry which is preliminary data.</text>
</comment>
<dbReference type="InterPro" id="IPR003661">
    <property type="entry name" value="HisK_dim/P_dom"/>
</dbReference>
<gene>
    <name evidence="9" type="ORF">GCM10007067_22520</name>
</gene>
<organism evidence="9 10">
    <name type="scientific">Cognatilysobacter bugurensis</name>
    <dbReference type="NCBI Taxonomy" id="543356"/>
    <lineage>
        <taxon>Bacteria</taxon>
        <taxon>Pseudomonadati</taxon>
        <taxon>Pseudomonadota</taxon>
        <taxon>Gammaproteobacteria</taxon>
        <taxon>Lysobacterales</taxon>
        <taxon>Lysobacteraceae</taxon>
        <taxon>Cognatilysobacter</taxon>
    </lineage>
</organism>
<evidence type="ECO:0000259" key="8">
    <source>
        <dbReference type="PROSITE" id="PS50109"/>
    </source>
</evidence>
<dbReference type="InterPro" id="IPR000014">
    <property type="entry name" value="PAS"/>
</dbReference>
<dbReference type="PROSITE" id="PS50109">
    <property type="entry name" value="HIS_KIN"/>
    <property type="match status" value="1"/>
</dbReference>
<dbReference type="SMART" id="SM00091">
    <property type="entry name" value="PAS"/>
    <property type="match status" value="1"/>
</dbReference>
<dbReference type="InterPro" id="IPR005467">
    <property type="entry name" value="His_kinase_dom"/>
</dbReference>
<dbReference type="Gene3D" id="3.30.565.10">
    <property type="entry name" value="Histidine kinase-like ATPase, C-terminal domain"/>
    <property type="match status" value="1"/>
</dbReference>
<keyword evidence="6" id="KW-0902">Two-component regulatory system</keyword>
<evidence type="ECO:0000256" key="5">
    <source>
        <dbReference type="ARBA" id="ARBA00022777"/>
    </source>
</evidence>
<protein>
    <recommendedName>
        <fullName evidence="2">histidine kinase</fullName>
        <ecNumber evidence="2">2.7.13.3</ecNumber>
    </recommendedName>
</protein>
<evidence type="ECO:0000256" key="7">
    <source>
        <dbReference type="SAM" id="Coils"/>
    </source>
</evidence>
<feature type="domain" description="Histidine kinase" evidence="8">
    <location>
        <begin position="188"/>
        <end position="400"/>
    </location>
</feature>
<dbReference type="InterPro" id="IPR035965">
    <property type="entry name" value="PAS-like_dom_sf"/>
</dbReference>
<reference evidence="9" key="1">
    <citation type="journal article" date="2014" name="Int. J. Syst. Evol. Microbiol.">
        <title>Complete genome sequence of Corynebacterium casei LMG S-19264T (=DSM 44701T), isolated from a smear-ripened cheese.</title>
        <authorList>
            <consortium name="US DOE Joint Genome Institute (JGI-PGF)"/>
            <person name="Walter F."/>
            <person name="Albersmeier A."/>
            <person name="Kalinowski J."/>
            <person name="Ruckert C."/>
        </authorList>
    </citation>
    <scope>NUCLEOTIDE SEQUENCE</scope>
    <source>
        <strain evidence="9">KCTC 23077</strain>
    </source>
</reference>
<name>A0A918W991_9GAMM</name>
<dbReference type="InterPro" id="IPR004358">
    <property type="entry name" value="Sig_transdc_His_kin-like_C"/>
</dbReference>